<keyword evidence="3" id="KW-0378">Hydrolase</keyword>
<proteinExistence type="predicted"/>
<comment type="caution">
    <text evidence="3">The sequence shown here is derived from an EMBL/GenBank/DDBJ whole genome shotgun (WGS) entry which is preliminary data.</text>
</comment>
<protein>
    <submittedName>
        <fullName evidence="3">SprT family zinc-dependent metalloprotease</fullName>
        <ecNumber evidence="3">3.4.-.-</ecNumber>
    </submittedName>
</protein>
<dbReference type="EC" id="3.4.-.-" evidence="3"/>
<dbReference type="SMART" id="SM00731">
    <property type="entry name" value="SprT"/>
    <property type="match status" value="1"/>
</dbReference>
<organism evidence="3 4">
    <name type="scientific">Gaopeijia maritima</name>
    <dbReference type="NCBI Taxonomy" id="3119007"/>
    <lineage>
        <taxon>Bacteria</taxon>
        <taxon>Pseudomonadati</taxon>
        <taxon>Gemmatimonadota</taxon>
        <taxon>Longimicrobiia</taxon>
        <taxon>Gaopeijiales</taxon>
        <taxon>Gaopeijiaceae</taxon>
        <taxon>Gaopeijia</taxon>
    </lineage>
</organism>
<dbReference type="InterPro" id="IPR006640">
    <property type="entry name" value="SprT-like_domain"/>
</dbReference>
<evidence type="ECO:0000259" key="2">
    <source>
        <dbReference type="SMART" id="SM00731"/>
    </source>
</evidence>
<evidence type="ECO:0000313" key="3">
    <source>
        <dbReference type="EMBL" id="MEK9500066.1"/>
    </source>
</evidence>
<evidence type="ECO:0000313" key="4">
    <source>
        <dbReference type="Proteomes" id="UP001484239"/>
    </source>
</evidence>
<keyword evidence="4" id="KW-1185">Reference proteome</keyword>
<gene>
    <name evidence="3" type="ORF">WI372_03670</name>
</gene>
<keyword evidence="3" id="KW-0482">Metalloprotease</keyword>
<feature type="domain" description="SprT-like" evidence="2">
    <location>
        <begin position="120"/>
        <end position="250"/>
    </location>
</feature>
<feature type="region of interest" description="Disordered" evidence="1">
    <location>
        <begin position="233"/>
        <end position="259"/>
    </location>
</feature>
<accession>A0ABU9E5R8</accession>
<dbReference type="Pfam" id="PF10263">
    <property type="entry name" value="SprT-like"/>
    <property type="match status" value="1"/>
</dbReference>
<sequence>MRPEGLAAEEILSRLHDLGAHRLRRVVLRRNRSTIWSLTSRRTVLNLHVAYRRAPDDVIAAFAVLARETGRRSAAYREARRRVARWPGLAPELRRIRSRARPQRPPSEGVGHCCATPAQRVYLQRLYRWLNHTRFDGMLPPMVPIRLSSRFSRRLGQLVPGMEGERRVVAEIALSADLMLEANARELVDTLVHEMAHAANYLMDGEVGHGPKWRAWARRAGCRDRATCSAPVRRRGSRKAVPKRVPALPEGWRDAAGGG</sequence>
<dbReference type="EMBL" id="JBBHLI010000001">
    <property type="protein sequence ID" value="MEK9500066.1"/>
    <property type="molecule type" value="Genomic_DNA"/>
</dbReference>
<dbReference type="RefSeq" id="WP_405277681.1">
    <property type="nucleotide sequence ID" value="NZ_CP144380.1"/>
</dbReference>
<dbReference type="GO" id="GO:0008237">
    <property type="term" value="F:metallopeptidase activity"/>
    <property type="evidence" value="ECO:0007669"/>
    <property type="project" value="UniProtKB-KW"/>
</dbReference>
<dbReference type="Proteomes" id="UP001484239">
    <property type="component" value="Unassembled WGS sequence"/>
</dbReference>
<feature type="compositionally biased region" description="Basic residues" evidence="1">
    <location>
        <begin position="233"/>
        <end position="242"/>
    </location>
</feature>
<evidence type="ECO:0000256" key="1">
    <source>
        <dbReference type="SAM" id="MobiDB-lite"/>
    </source>
</evidence>
<keyword evidence="3" id="KW-0645">Protease</keyword>
<name>A0ABU9E5R8_9BACT</name>
<reference evidence="3 4" key="1">
    <citation type="submission" date="2024-02" db="EMBL/GenBank/DDBJ databases">
        <title>A novel Gemmatimonadota bacterium.</title>
        <authorList>
            <person name="Du Z.-J."/>
            <person name="Ye Y.-Q."/>
        </authorList>
    </citation>
    <scope>NUCLEOTIDE SEQUENCE [LARGE SCALE GENOMIC DNA]</scope>
    <source>
        <strain evidence="3 4">DH-20</strain>
    </source>
</reference>